<comment type="caution">
    <text evidence="2">The sequence shown here is derived from an EMBL/GenBank/DDBJ whole genome shotgun (WGS) entry which is preliminary data.</text>
</comment>
<keyword evidence="3" id="KW-1185">Reference proteome</keyword>
<gene>
    <name evidence="2" type="ORF">KCG35_24135</name>
</gene>
<dbReference type="EMBL" id="JAGSOY010000162">
    <property type="protein sequence ID" value="MBU2714144.1"/>
    <property type="molecule type" value="Genomic_DNA"/>
</dbReference>
<sequence length="142" mass="16561">MKEWKLNLKKNNAIKITITAITFFSLGLIANNLYNKKMELKYEYNRKIQDTKRNISESIVLASMLQNEKYSEVINSFDRMMYIRFSIVIGLSIPLNNAVQECNSDNTKKLLNYYQKYNKKIFEKSSKVCAEVAKNRGKKGTP</sequence>
<evidence type="ECO:0000313" key="2">
    <source>
        <dbReference type="EMBL" id="MBU2714144.1"/>
    </source>
</evidence>
<keyword evidence="1" id="KW-0812">Transmembrane</keyword>
<accession>A0ABS5ZJ79</accession>
<reference evidence="2 3" key="1">
    <citation type="submission" date="2021-04" db="EMBL/GenBank/DDBJ databases">
        <authorList>
            <person name="Pira H."/>
            <person name="Risdian C."/>
            <person name="Wink J."/>
        </authorList>
    </citation>
    <scope>NUCLEOTIDE SEQUENCE [LARGE SCALE GENOMIC DNA]</scope>
    <source>
        <strain evidence="2 3">WH53</strain>
    </source>
</reference>
<proteinExistence type="predicted"/>
<dbReference type="RefSeq" id="WP_215822413.1">
    <property type="nucleotide sequence ID" value="NZ_JAGSOY010000162.1"/>
</dbReference>
<protein>
    <submittedName>
        <fullName evidence="2">Uncharacterized protein</fullName>
    </submittedName>
</protein>
<organism evidence="2 3">
    <name type="scientific">Zooshikella harenae</name>
    <dbReference type="NCBI Taxonomy" id="2827238"/>
    <lineage>
        <taxon>Bacteria</taxon>
        <taxon>Pseudomonadati</taxon>
        <taxon>Pseudomonadota</taxon>
        <taxon>Gammaproteobacteria</taxon>
        <taxon>Oceanospirillales</taxon>
        <taxon>Zooshikellaceae</taxon>
        <taxon>Zooshikella</taxon>
    </lineage>
</organism>
<dbReference type="Proteomes" id="UP000690515">
    <property type="component" value="Unassembled WGS sequence"/>
</dbReference>
<feature type="transmembrane region" description="Helical" evidence="1">
    <location>
        <begin position="12"/>
        <end position="34"/>
    </location>
</feature>
<evidence type="ECO:0000256" key="1">
    <source>
        <dbReference type="SAM" id="Phobius"/>
    </source>
</evidence>
<keyword evidence="1" id="KW-0472">Membrane</keyword>
<keyword evidence="1" id="KW-1133">Transmembrane helix</keyword>
<feature type="transmembrane region" description="Helical" evidence="1">
    <location>
        <begin position="81"/>
        <end position="99"/>
    </location>
</feature>
<evidence type="ECO:0000313" key="3">
    <source>
        <dbReference type="Proteomes" id="UP000690515"/>
    </source>
</evidence>
<name>A0ABS5ZJ79_9GAMM</name>